<dbReference type="Gene3D" id="1.10.260.40">
    <property type="entry name" value="lambda repressor-like DNA-binding domains"/>
    <property type="match status" value="1"/>
</dbReference>
<dbReference type="PROSITE" id="PS50943">
    <property type="entry name" value="HTH_CROC1"/>
    <property type="match status" value="1"/>
</dbReference>
<protein>
    <recommendedName>
        <fullName evidence="2">HTH cro/C1-type domain-containing protein</fullName>
    </recommendedName>
</protein>
<dbReference type="SMART" id="SM00530">
    <property type="entry name" value="HTH_XRE"/>
    <property type="match status" value="1"/>
</dbReference>
<evidence type="ECO:0000259" key="2">
    <source>
        <dbReference type="PROSITE" id="PS50943"/>
    </source>
</evidence>
<dbReference type="Proteomes" id="UP001500618">
    <property type="component" value="Unassembled WGS sequence"/>
</dbReference>
<name>A0ABN2IA41_9ACTN</name>
<dbReference type="Pfam" id="PF01381">
    <property type="entry name" value="HTH_3"/>
    <property type="match status" value="1"/>
</dbReference>
<dbReference type="EMBL" id="BAAANY010000023">
    <property type="protein sequence ID" value="GAA1701169.1"/>
    <property type="molecule type" value="Genomic_DNA"/>
</dbReference>
<dbReference type="InterPro" id="IPR001387">
    <property type="entry name" value="Cro/C1-type_HTH"/>
</dbReference>
<comment type="caution">
    <text evidence="3">The sequence shown here is derived from an EMBL/GenBank/DDBJ whole genome shotgun (WGS) entry which is preliminary data.</text>
</comment>
<proteinExistence type="predicted"/>
<reference evidence="3 4" key="1">
    <citation type="journal article" date="2019" name="Int. J. Syst. Evol. Microbiol.">
        <title>The Global Catalogue of Microorganisms (GCM) 10K type strain sequencing project: providing services to taxonomists for standard genome sequencing and annotation.</title>
        <authorList>
            <consortium name="The Broad Institute Genomics Platform"/>
            <consortium name="The Broad Institute Genome Sequencing Center for Infectious Disease"/>
            <person name="Wu L."/>
            <person name="Ma J."/>
        </authorList>
    </citation>
    <scope>NUCLEOTIDE SEQUENCE [LARGE SCALE GENOMIC DNA]</scope>
    <source>
        <strain evidence="3 4">JCM 14718</strain>
    </source>
</reference>
<feature type="region of interest" description="Disordered" evidence="1">
    <location>
        <begin position="1"/>
        <end position="25"/>
    </location>
</feature>
<dbReference type="InterPro" id="IPR010982">
    <property type="entry name" value="Lambda_DNA-bd_dom_sf"/>
</dbReference>
<gene>
    <name evidence="3" type="ORF">GCM10009765_58400</name>
</gene>
<feature type="domain" description="HTH cro/C1-type" evidence="2">
    <location>
        <begin position="49"/>
        <end position="90"/>
    </location>
</feature>
<sequence length="104" mass="11228">MVDMTAPGRRNGRKTNRKVERSQVSDLSNTVALAVWYLMRKNGITSGNQLAAELDVPQATINRKLNGRGEFDLGDIAILAEFFDVSAVELIAGARLGGQVTLAP</sequence>
<accession>A0ABN2IA41</accession>
<evidence type="ECO:0000313" key="3">
    <source>
        <dbReference type="EMBL" id="GAA1701169.1"/>
    </source>
</evidence>
<organism evidence="3 4">
    <name type="scientific">Fodinicola feengrottensis</name>
    <dbReference type="NCBI Taxonomy" id="435914"/>
    <lineage>
        <taxon>Bacteria</taxon>
        <taxon>Bacillati</taxon>
        <taxon>Actinomycetota</taxon>
        <taxon>Actinomycetes</taxon>
        <taxon>Mycobacteriales</taxon>
        <taxon>Fodinicola</taxon>
    </lineage>
</organism>
<evidence type="ECO:0000256" key="1">
    <source>
        <dbReference type="SAM" id="MobiDB-lite"/>
    </source>
</evidence>
<dbReference type="SUPFAM" id="SSF47413">
    <property type="entry name" value="lambda repressor-like DNA-binding domains"/>
    <property type="match status" value="1"/>
</dbReference>
<evidence type="ECO:0000313" key="4">
    <source>
        <dbReference type="Proteomes" id="UP001500618"/>
    </source>
</evidence>
<dbReference type="CDD" id="cd00093">
    <property type="entry name" value="HTH_XRE"/>
    <property type="match status" value="1"/>
</dbReference>
<keyword evidence="4" id="KW-1185">Reference proteome</keyword>